<feature type="repeat" description="CSPG" evidence="5">
    <location>
        <begin position="1612"/>
        <end position="1701"/>
    </location>
</feature>
<dbReference type="InterPro" id="IPR013320">
    <property type="entry name" value="ConA-like_dom_sf"/>
</dbReference>
<dbReference type="PROSITE" id="PS50025">
    <property type="entry name" value="LAM_G_DOMAIN"/>
    <property type="match status" value="2"/>
</dbReference>
<feature type="compositionally biased region" description="Low complexity" evidence="6">
    <location>
        <begin position="2417"/>
        <end position="2442"/>
    </location>
</feature>
<sequence length="2652" mass="306074">MIEYNTEWIKQHHFLASFYGQSYLKIPSFPLNNNQTKIQLEFRTHQSDAFIFLAAGSSDYCLLYLERGQLAVKINFGLGETFLKSNDDDYYDSKPLNDLEWHHVHLERIDRKLLLKIDSTRIYSKQIQGFHRENGLKIQYGIYLGSSHGLKSLYLGDIHPLRGCLDYVYFNEQNLFNLFIVNGQQQQQQRQVINHEVDLDQKCDEQFSPSNIIINNDDDDSDNKNETQVTISFVHHQNSYVLLPGLFGNSVTDSKVQPSRTTNLSVQFDLKTTSTNAMILFISGTNTYRKEFFAIEIIRKRLKVSINDGNDECKLHSNIILADSQWHHVEILLIDNGQLMATIDGQRESSSKTKTTTWQLFRSKLSNELYLGGLIVERQSLAVNLGLESTLITSNVSLKGCIRNFRINSHWINIIRDAIVTRKILAGNNCQWEFLCHDDDDPDKRPCIDRAKCSHEQFDLIKCSCQNHHNHHYRHWPTNQQKSSTISNNLPPPSSCVRKNFKHKSIIIESINDNDQQDSDRIQPLNSMLCDKNSGEISVNEGTITEINSALLTILTDANILSPSSDNDRIFDVVIAKKPDYGSINLDQLIIDSNVLRTQPIRYTHIISGKMRDSMSLELVRRQSKTFDIVECDRYLIRILFKIVSTTAQQQQNDVAVNDLVHRIHLKILANNRFPLTSSMFKLKDILVKGKNKKKDDHHPQFKIIDCNPNDHGYFAQQNKNLPIKIENFTENAVRNGSIFFVHEEKNVSLSSTSVKCMISHREKERFELTFKPYNLADNDVINTGLLMAHHTHALITISNLSLITNDILEQQDKNLGQLIRYEIDQEPKFGVVQKLRSLPNNWMNVTQFTQRQLDRGKIRYLHIAVDDLLHLPESDRIDIQIMFQKQLIRRIRFAINFVSHLELESYGTNIYNFSRNEKEFIITSTELSYQTQPILSDPESIRYRLRSVPSYGKLRFDSQFSQNDLNERKIFYVRNNSFVNIDSLRDLIDSFSYDVNVSNSTKTSTFYIHFDNSLENYVLINRKLTVLEGDRSVIDENHLYLRSTESSSSAKNDVQFDIIKQPMFGRIEIENADNTVEINPSRISQRLIQQRKVYYVHDDSENNIDFFDFFIENFTNNGRINAKFSIEILMKNDNPPQRKCSQRLNIIRNTERLLTNRDICYVDLDLNTWPSNILFTKIYSTIGSFHFLNNSMAQSFTQQDLNDGQLKFRHNGNLDSGKAIFSITDGHFNLLAESLEIRASDPYIEIINNTGAVVKYGDTCLITSQNLSIETNLPDMNEIFIKLLTEPHYGQILINEKSTNHFTLQELQDGLVEYESTVFEDETIPFSRNDSFEFRVFSNDHDYKDLVTKSQEFIIRIYPQNYFHLDIINKQNITMLEDSQVLIDSKTLSVKHSELSEDRIVYTVVQPPKSGVIKKLTKFKEPIQNEQMAIVFTQQDIIDGQIFYQNIQSKYSGNYTANESEIFNDRFHDSFSLEAGDDIFRMAHFTLHIELIPKFITLRTENLTVSEGNSIILTRTIINITHPYYMRYVDEFVVIEEPKYGTISSIGIDNVRLSIKSFTGEQLDSGRIYYQHDSSEYESDWFTLVARANSIEKESLPATIHIQVTSINDEAPVLQTIKPINGQLQQKIPITNQSLLAIDADSKANEIVYLISMPINGYLIDIDTNRTIDKFTQADLDMGRIFFIHVGSANGSFRFHLTDGKNYGSSNVFRILVRTRQQIMIDTNQKMLITPGSQQSITNRHLQVSSSDPDVDNDVEREFIYRIIKAPTYGRIILEGFRQDEEEINNFTQQQINENLVLYDQNVPIIEPIVLDRIIFNIESSEMPPLKSVHFIIEIAMENMRDIMKSNVDALIPIKSLTVVEGKFKALSFEELNLNEFVGRLKYDENRVLLKIIRQPLHGIILRNGLILDNFALFPIAAIRNQSIIYMHDDSNSYTDSVIFAIFTNDNFIMSFMNLTLPIKIIPVNDEYPIVVNRSPRMIVKIGSKTLITRSILHTRDNDGNDTNIIYILAGNNVWQKDGFFTHRNYIQEVAIRMFTQQDINDEQIEFVHRGSLPAQLIYWFRVKDEIGIECPMIEPPAEINYQYLQSSSLQNMNEEHCTPYYPLTITVIQFVIELVNKTDIHLKQCSRKAPITRSNLAVKIDDDETDLDPKQIVYQVKKGPFFGHLLVENKRSLHFNQQQINDNQVFYIQENMFNDGGEDSFVVDIFQRNNEKIHSNINIPIIVAALVKARKPFVAAFPGLKSLINIDHVDASELSSETKSNPTFKIIEQPRYGSLSLLSFGQSSSHDDHSHDIVHEFTQDDIIKNRIVYEAFANVEIIYPMNEIITDRIRYELRALNVQTAQGVLVINIFNNHSDSNDLMNQFLMKNNYLSYLGMTTMFKEQFFLLLFFFILFLVLLIPVLMIIIRSLCFASTKSKSTKCSNSNNNDYVTQTLSQPTTTVPQPPPPTTTTTQTDHSSTITHSSSSYCSRPNLDSSTSHYSSNATFNNDHSIIRNDHNDVIGSKSSPFNHDFDQTINLQLLKRDGHKKYGHDEIMSPLPPPSLYFINDHHNYDSPTRNNRYEDVLDDGGESQSDDTIDIANIHNDNFFPSKNQKSLQHLTCSYSPPFPFGSNENDDYQNDRIITTTTTTTTTMTNRNEFDSNLNNKNQYWI</sequence>
<evidence type="ECO:0000256" key="7">
    <source>
        <dbReference type="SAM" id="Phobius"/>
    </source>
</evidence>
<protein>
    <submittedName>
        <fullName evidence="9">Cadherin-like</fullName>
    </submittedName>
</protein>
<feature type="repeat" description="CSPG" evidence="5">
    <location>
        <begin position="1016"/>
        <end position="1113"/>
    </location>
</feature>
<evidence type="ECO:0000259" key="8">
    <source>
        <dbReference type="PROSITE" id="PS50025"/>
    </source>
</evidence>
<feature type="compositionally biased region" description="Low complexity" evidence="6">
    <location>
        <begin position="2450"/>
        <end position="2467"/>
    </location>
</feature>
<feature type="region of interest" description="Disordered" evidence="6">
    <location>
        <begin position="2417"/>
        <end position="2471"/>
    </location>
</feature>
<proteinExistence type="predicted"/>
<keyword evidence="7" id="KW-0472">Membrane</keyword>
<evidence type="ECO:0000256" key="2">
    <source>
        <dbReference type="ARBA" id="ARBA00022737"/>
    </source>
</evidence>
<organism evidence="9 10">
    <name type="scientific">Dermatophagoides pteronyssinus</name>
    <name type="common">European house dust mite</name>
    <dbReference type="NCBI Taxonomy" id="6956"/>
    <lineage>
        <taxon>Eukaryota</taxon>
        <taxon>Metazoa</taxon>
        <taxon>Ecdysozoa</taxon>
        <taxon>Arthropoda</taxon>
        <taxon>Chelicerata</taxon>
        <taxon>Arachnida</taxon>
        <taxon>Acari</taxon>
        <taxon>Acariformes</taxon>
        <taxon>Sarcoptiformes</taxon>
        <taxon>Astigmata</taxon>
        <taxon>Psoroptidia</taxon>
        <taxon>Analgoidea</taxon>
        <taxon>Pyroglyphidae</taxon>
        <taxon>Dermatophagoidinae</taxon>
        <taxon>Dermatophagoides</taxon>
    </lineage>
</organism>
<dbReference type="InterPro" id="IPR039005">
    <property type="entry name" value="CSPG_rpt"/>
</dbReference>
<comment type="caution">
    <text evidence="9">The sequence shown here is derived from an EMBL/GenBank/DDBJ whole genome shotgun (WGS) entry which is preliminary data.</text>
</comment>
<feature type="domain" description="Laminin G" evidence="8">
    <location>
        <begin position="13"/>
        <end position="203"/>
    </location>
</feature>
<gene>
    <name evidence="9" type="primary">CSPG4</name>
    <name evidence="9" type="ORF">DERP_013311</name>
</gene>
<dbReference type="Gene3D" id="2.60.120.200">
    <property type="match status" value="2"/>
</dbReference>
<name>A0ABQ8J3K7_DERPT</name>
<keyword evidence="3" id="KW-0325">Glycoprotein</keyword>
<dbReference type="SMART" id="SM00282">
    <property type="entry name" value="LamG"/>
    <property type="match status" value="2"/>
</dbReference>
<accession>A0ABQ8J3K7</accession>
<dbReference type="PANTHER" id="PTHR45739:SF12">
    <property type="entry name" value="CHONDROITIN SULFATE PROTEOGLYCAN 4-LIKE ISOFORM X2"/>
    <property type="match status" value="1"/>
</dbReference>
<evidence type="ECO:0000256" key="5">
    <source>
        <dbReference type="PROSITE-ProRule" id="PRU01201"/>
    </source>
</evidence>
<dbReference type="InterPro" id="IPR051561">
    <property type="entry name" value="FRAS1_ECM"/>
</dbReference>
<feature type="domain" description="Laminin G" evidence="8">
    <location>
        <begin position="230"/>
        <end position="430"/>
    </location>
</feature>
<evidence type="ECO:0000313" key="10">
    <source>
        <dbReference type="Proteomes" id="UP000887458"/>
    </source>
</evidence>
<dbReference type="EMBL" id="NJHN03000081">
    <property type="protein sequence ID" value="KAH9417140.1"/>
    <property type="molecule type" value="Genomic_DNA"/>
</dbReference>
<evidence type="ECO:0000256" key="1">
    <source>
        <dbReference type="ARBA" id="ARBA00022729"/>
    </source>
</evidence>
<reference evidence="9 10" key="1">
    <citation type="journal article" date="2018" name="J. Allergy Clin. Immunol.">
        <title>High-quality assembly of Dermatophagoides pteronyssinus genome and transcriptome reveals a wide range of novel allergens.</title>
        <authorList>
            <person name="Liu X.Y."/>
            <person name="Yang K.Y."/>
            <person name="Wang M.Q."/>
            <person name="Kwok J.S."/>
            <person name="Zeng X."/>
            <person name="Yang Z."/>
            <person name="Xiao X.J."/>
            <person name="Lau C.P."/>
            <person name="Li Y."/>
            <person name="Huang Z.M."/>
            <person name="Ba J.G."/>
            <person name="Yim A.K."/>
            <person name="Ouyang C.Y."/>
            <person name="Ngai S.M."/>
            <person name="Chan T.F."/>
            <person name="Leung E.L."/>
            <person name="Liu L."/>
            <person name="Liu Z.G."/>
            <person name="Tsui S.K."/>
        </authorList>
    </citation>
    <scope>NUCLEOTIDE SEQUENCE [LARGE SCALE GENOMIC DNA]</scope>
    <source>
        <strain evidence="9">Derp</strain>
    </source>
</reference>
<keyword evidence="2" id="KW-0677">Repeat</keyword>
<keyword evidence="7" id="KW-1133">Transmembrane helix</keyword>
<evidence type="ECO:0000256" key="4">
    <source>
        <dbReference type="PROSITE-ProRule" id="PRU00122"/>
    </source>
</evidence>
<keyword evidence="1" id="KW-0732">Signal</keyword>
<dbReference type="Pfam" id="PF16184">
    <property type="entry name" value="Cadherin_3"/>
    <property type="match status" value="10"/>
</dbReference>
<keyword evidence="10" id="KW-1185">Reference proteome</keyword>
<dbReference type="Pfam" id="PF02210">
    <property type="entry name" value="Laminin_G_2"/>
    <property type="match status" value="2"/>
</dbReference>
<dbReference type="InterPro" id="IPR001791">
    <property type="entry name" value="Laminin_G"/>
</dbReference>
<dbReference type="SUPFAM" id="SSF49899">
    <property type="entry name" value="Concanavalin A-like lectins/glucanases"/>
    <property type="match status" value="2"/>
</dbReference>
<dbReference type="CDD" id="cd00110">
    <property type="entry name" value="LamG"/>
    <property type="match status" value="2"/>
</dbReference>
<evidence type="ECO:0000256" key="3">
    <source>
        <dbReference type="ARBA" id="ARBA00023180"/>
    </source>
</evidence>
<keyword evidence="7" id="KW-0812">Transmembrane</keyword>
<evidence type="ECO:0000313" key="9">
    <source>
        <dbReference type="EMBL" id="KAH9417140.1"/>
    </source>
</evidence>
<comment type="caution">
    <text evidence="4">Lacks conserved residue(s) required for the propagation of feature annotation.</text>
</comment>
<reference evidence="9 10" key="2">
    <citation type="journal article" date="2022" name="Mol. Biol. Evol.">
        <title>Comparative Genomics Reveals Insights into the Divergent Evolution of Astigmatic Mites and Household Pest Adaptations.</title>
        <authorList>
            <person name="Xiong Q."/>
            <person name="Wan A.T."/>
            <person name="Liu X."/>
            <person name="Fung C.S."/>
            <person name="Xiao X."/>
            <person name="Malainual N."/>
            <person name="Hou J."/>
            <person name="Wang L."/>
            <person name="Wang M."/>
            <person name="Yang K.Y."/>
            <person name="Cui Y."/>
            <person name="Leung E.L."/>
            <person name="Nong W."/>
            <person name="Shin S.K."/>
            <person name="Au S.W."/>
            <person name="Jeong K.Y."/>
            <person name="Chew F.T."/>
            <person name="Hui J.H."/>
            <person name="Leung T.F."/>
            <person name="Tungtrongchitr A."/>
            <person name="Zhong N."/>
            <person name="Liu Z."/>
            <person name="Tsui S.K."/>
        </authorList>
    </citation>
    <scope>NUCLEOTIDE SEQUENCE [LARGE SCALE GENOMIC DNA]</scope>
    <source>
        <strain evidence="9">Derp</strain>
    </source>
</reference>
<dbReference type="Proteomes" id="UP000887458">
    <property type="component" value="Unassembled WGS sequence"/>
</dbReference>
<dbReference type="PROSITE" id="PS51854">
    <property type="entry name" value="CSPG"/>
    <property type="match status" value="4"/>
</dbReference>
<feature type="transmembrane region" description="Helical" evidence="7">
    <location>
        <begin position="2385"/>
        <end position="2407"/>
    </location>
</feature>
<evidence type="ECO:0000256" key="6">
    <source>
        <dbReference type="SAM" id="MobiDB-lite"/>
    </source>
</evidence>
<feature type="repeat" description="CSPG" evidence="5">
    <location>
        <begin position="1495"/>
        <end position="1588"/>
    </location>
</feature>
<feature type="repeat" description="CSPG" evidence="5">
    <location>
        <begin position="1719"/>
        <end position="1820"/>
    </location>
</feature>
<dbReference type="PANTHER" id="PTHR45739">
    <property type="entry name" value="MATRIX PROTEIN, PUTATIVE-RELATED"/>
    <property type="match status" value="1"/>
</dbReference>